<feature type="non-terminal residue" evidence="3">
    <location>
        <position position="65"/>
    </location>
</feature>
<keyword evidence="1" id="KW-0238">DNA-binding</keyword>
<dbReference type="InterPro" id="IPR006600">
    <property type="entry name" value="HTH_CenpB_DNA-bd_dom"/>
</dbReference>
<dbReference type="OrthoDB" id="3265672at2759"/>
<dbReference type="GO" id="GO:0003677">
    <property type="term" value="F:DNA binding"/>
    <property type="evidence" value="ECO:0007669"/>
    <property type="project" value="UniProtKB-KW"/>
</dbReference>
<dbReference type="Proteomes" id="UP000054279">
    <property type="component" value="Unassembled WGS sequence"/>
</dbReference>
<dbReference type="PROSITE" id="PS51253">
    <property type="entry name" value="HTH_CENPB"/>
    <property type="match status" value="1"/>
</dbReference>
<protein>
    <recommendedName>
        <fullName evidence="2">HTH CENPB-type domain-containing protein</fullName>
    </recommendedName>
</protein>
<sequence>WVDRFLKRHPEICFKKGWPLDPCRVRAFNPTTVNAHFTLLEAVISSFDIPVENIYNMNKKGVQLG</sequence>
<evidence type="ECO:0000313" key="4">
    <source>
        <dbReference type="Proteomes" id="UP000054279"/>
    </source>
</evidence>
<reference evidence="3 4" key="1">
    <citation type="submission" date="2014-06" db="EMBL/GenBank/DDBJ databases">
        <title>Evolutionary Origins and Diversification of the Mycorrhizal Mutualists.</title>
        <authorList>
            <consortium name="DOE Joint Genome Institute"/>
            <consortium name="Mycorrhizal Genomics Consortium"/>
            <person name="Kohler A."/>
            <person name="Kuo A."/>
            <person name="Nagy L.G."/>
            <person name="Floudas D."/>
            <person name="Copeland A."/>
            <person name="Barry K.W."/>
            <person name="Cichocki N."/>
            <person name="Veneault-Fourrey C."/>
            <person name="LaButti K."/>
            <person name="Lindquist E.A."/>
            <person name="Lipzen A."/>
            <person name="Lundell T."/>
            <person name="Morin E."/>
            <person name="Murat C."/>
            <person name="Riley R."/>
            <person name="Ohm R."/>
            <person name="Sun H."/>
            <person name="Tunlid A."/>
            <person name="Henrissat B."/>
            <person name="Grigoriev I.V."/>
            <person name="Hibbett D.S."/>
            <person name="Martin F."/>
        </authorList>
    </citation>
    <scope>NUCLEOTIDE SEQUENCE [LARGE SCALE GENOMIC DNA]</scope>
    <source>
        <strain evidence="3 4">SS14</strain>
    </source>
</reference>
<proteinExistence type="predicted"/>
<name>A0A0C9U2R8_SPHS4</name>
<dbReference type="EMBL" id="KN837306">
    <property type="protein sequence ID" value="KIJ28419.1"/>
    <property type="molecule type" value="Genomic_DNA"/>
</dbReference>
<evidence type="ECO:0000313" key="3">
    <source>
        <dbReference type="EMBL" id="KIJ28419.1"/>
    </source>
</evidence>
<organism evidence="3 4">
    <name type="scientific">Sphaerobolus stellatus (strain SS14)</name>
    <dbReference type="NCBI Taxonomy" id="990650"/>
    <lineage>
        <taxon>Eukaryota</taxon>
        <taxon>Fungi</taxon>
        <taxon>Dikarya</taxon>
        <taxon>Basidiomycota</taxon>
        <taxon>Agaricomycotina</taxon>
        <taxon>Agaricomycetes</taxon>
        <taxon>Phallomycetidae</taxon>
        <taxon>Geastrales</taxon>
        <taxon>Sphaerobolaceae</taxon>
        <taxon>Sphaerobolus</taxon>
    </lineage>
</organism>
<feature type="domain" description="HTH CENPB-type" evidence="2">
    <location>
        <begin position="1"/>
        <end position="15"/>
    </location>
</feature>
<dbReference type="AlphaFoldDB" id="A0A0C9U2R8"/>
<accession>A0A0C9U2R8</accession>
<evidence type="ECO:0000256" key="1">
    <source>
        <dbReference type="ARBA" id="ARBA00023125"/>
    </source>
</evidence>
<dbReference type="HOGENOM" id="CLU_206881_0_0_1"/>
<feature type="non-terminal residue" evidence="3">
    <location>
        <position position="1"/>
    </location>
</feature>
<evidence type="ECO:0000259" key="2">
    <source>
        <dbReference type="PROSITE" id="PS51253"/>
    </source>
</evidence>
<keyword evidence="4" id="KW-1185">Reference proteome</keyword>
<gene>
    <name evidence="3" type="ORF">M422DRAFT_110397</name>
</gene>